<dbReference type="CDD" id="cd18084">
    <property type="entry name" value="RsmE-like"/>
    <property type="match status" value="1"/>
</dbReference>
<evidence type="ECO:0000256" key="7">
    <source>
        <dbReference type="ARBA" id="ARBA00022603"/>
    </source>
</evidence>
<dbReference type="Gene3D" id="3.40.1280.10">
    <property type="match status" value="1"/>
</dbReference>
<proteinExistence type="inferred from homology"/>
<dbReference type="PANTHER" id="PTHR30027:SF3">
    <property type="entry name" value="16S RRNA (URACIL(1498)-N(3))-METHYLTRANSFERASE"/>
    <property type="match status" value="1"/>
</dbReference>
<keyword evidence="9 12" id="KW-0949">S-adenosyl-L-methionine</keyword>
<dbReference type="Pfam" id="PF20260">
    <property type="entry name" value="PUA_4"/>
    <property type="match status" value="1"/>
</dbReference>
<feature type="domain" description="Ribosomal RNA small subunit methyltransferase E PUA-like" evidence="14">
    <location>
        <begin position="20"/>
        <end position="58"/>
    </location>
</feature>
<comment type="caution">
    <text evidence="15">The sequence shown here is derived from an EMBL/GenBank/DDBJ whole genome shotgun (WGS) entry which is preliminary data.</text>
</comment>
<dbReference type="InterPro" id="IPR046886">
    <property type="entry name" value="RsmE_MTase_dom"/>
</dbReference>
<dbReference type="PANTHER" id="PTHR30027">
    <property type="entry name" value="RIBOSOMAL RNA SMALL SUBUNIT METHYLTRANSFERASE E"/>
    <property type="match status" value="1"/>
</dbReference>
<evidence type="ECO:0000313" key="16">
    <source>
        <dbReference type="Proteomes" id="UP001302316"/>
    </source>
</evidence>
<dbReference type="Proteomes" id="UP001302316">
    <property type="component" value="Unassembled WGS sequence"/>
</dbReference>
<comment type="subcellular location">
    <subcellularLocation>
        <location evidence="1 12">Cytoplasm</location>
    </subcellularLocation>
</comment>
<dbReference type="EC" id="2.1.1.193" evidence="3 12"/>
<dbReference type="EMBL" id="JAYGII010000007">
    <property type="protein sequence ID" value="MEA5445246.1"/>
    <property type="molecule type" value="Genomic_DNA"/>
</dbReference>
<evidence type="ECO:0000256" key="2">
    <source>
        <dbReference type="ARBA" id="ARBA00005528"/>
    </source>
</evidence>
<evidence type="ECO:0000259" key="13">
    <source>
        <dbReference type="Pfam" id="PF04452"/>
    </source>
</evidence>
<evidence type="ECO:0000256" key="11">
    <source>
        <dbReference type="ARBA" id="ARBA00047944"/>
    </source>
</evidence>
<comment type="function">
    <text evidence="10 12">Specifically methylates the N3 position of the uracil ring of uridine 1498 (m3U1498) in 16S rRNA. Acts on the fully assembled 30S ribosomal subunit.</text>
</comment>
<name>A0AAP6JE03_9GAMM</name>
<feature type="domain" description="Ribosomal RNA small subunit methyltransferase E methyltransferase" evidence="13">
    <location>
        <begin position="71"/>
        <end position="230"/>
    </location>
</feature>
<keyword evidence="5 12" id="KW-0963">Cytoplasm</keyword>
<protein>
    <recommendedName>
        <fullName evidence="4 12">Ribosomal RNA small subunit methyltransferase E</fullName>
        <ecNumber evidence="3 12">2.1.1.193</ecNumber>
    </recommendedName>
</protein>
<evidence type="ECO:0000256" key="9">
    <source>
        <dbReference type="ARBA" id="ARBA00022691"/>
    </source>
</evidence>
<dbReference type="NCBIfam" id="NF008692">
    <property type="entry name" value="PRK11713.1-5"/>
    <property type="match status" value="1"/>
</dbReference>
<dbReference type="SUPFAM" id="SSF88697">
    <property type="entry name" value="PUA domain-like"/>
    <property type="match status" value="1"/>
</dbReference>
<dbReference type="AlphaFoldDB" id="A0AAP6JE03"/>
<dbReference type="GO" id="GO:0070042">
    <property type="term" value="F:rRNA (uridine-N3-)-methyltransferase activity"/>
    <property type="evidence" value="ECO:0007669"/>
    <property type="project" value="TreeGrafter"/>
</dbReference>
<organism evidence="15 16">
    <name type="scientific">Natronospira elongata</name>
    <dbReference type="NCBI Taxonomy" id="3110268"/>
    <lineage>
        <taxon>Bacteria</taxon>
        <taxon>Pseudomonadati</taxon>
        <taxon>Pseudomonadota</taxon>
        <taxon>Gammaproteobacteria</taxon>
        <taxon>Natronospirales</taxon>
        <taxon>Natronospiraceae</taxon>
        <taxon>Natronospira</taxon>
    </lineage>
</organism>
<evidence type="ECO:0000313" key="15">
    <source>
        <dbReference type="EMBL" id="MEA5445246.1"/>
    </source>
</evidence>
<evidence type="ECO:0000256" key="8">
    <source>
        <dbReference type="ARBA" id="ARBA00022679"/>
    </source>
</evidence>
<dbReference type="NCBIfam" id="TIGR00046">
    <property type="entry name" value="RsmE family RNA methyltransferase"/>
    <property type="match status" value="1"/>
</dbReference>
<dbReference type="RefSeq" id="WP_346050874.1">
    <property type="nucleotide sequence ID" value="NZ_JAYGII010000007.1"/>
</dbReference>
<gene>
    <name evidence="15" type="ORF">VCB98_05385</name>
</gene>
<evidence type="ECO:0000256" key="12">
    <source>
        <dbReference type="PIRNR" id="PIRNR015601"/>
    </source>
</evidence>
<dbReference type="InterPro" id="IPR006700">
    <property type="entry name" value="RsmE"/>
</dbReference>
<dbReference type="SUPFAM" id="SSF75217">
    <property type="entry name" value="alpha/beta knot"/>
    <property type="match status" value="1"/>
</dbReference>
<evidence type="ECO:0000256" key="6">
    <source>
        <dbReference type="ARBA" id="ARBA00022552"/>
    </source>
</evidence>
<dbReference type="GO" id="GO:0005737">
    <property type="term" value="C:cytoplasm"/>
    <property type="evidence" value="ECO:0007669"/>
    <property type="project" value="UniProtKB-SubCell"/>
</dbReference>
<evidence type="ECO:0000256" key="3">
    <source>
        <dbReference type="ARBA" id="ARBA00012328"/>
    </source>
</evidence>
<comment type="catalytic activity">
    <reaction evidence="11 12">
        <text>uridine(1498) in 16S rRNA + S-adenosyl-L-methionine = N(3)-methyluridine(1498) in 16S rRNA + S-adenosyl-L-homocysteine + H(+)</text>
        <dbReference type="Rhea" id="RHEA:42920"/>
        <dbReference type="Rhea" id="RHEA-COMP:10283"/>
        <dbReference type="Rhea" id="RHEA-COMP:10284"/>
        <dbReference type="ChEBI" id="CHEBI:15378"/>
        <dbReference type="ChEBI" id="CHEBI:57856"/>
        <dbReference type="ChEBI" id="CHEBI:59789"/>
        <dbReference type="ChEBI" id="CHEBI:65315"/>
        <dbReference type="ChEBI" id="CHEBI:74502"/>
        <dbReference type="EC" id="2.1.1.193"/>
    </reaction>
</comment>
<evidence type="ECO:0000256" key="4">
    <source>
        <dbReference type="ARBA" id="ARBA00013673"/>
    </source>
</evidence>
<dbReference type="Gene3D" id="2.40.240.20">
    <property type="entry name" value="Hypothetical PUA domain-like, domain 1"/>
    <property type="match status" value="1"/>
</dbReference>
<evidence type="ECO:0000256" key="10">
    <source>
        <dbReference type="ARBA" id="ARBA00025699"/>
    </source>
</evidence>
<reference evidence="15 16" key="1">
    <citation type="submission" date="2023-12" db="EMBL/GenBank/DDBJ databases">
        <title>Whole-genome sequencing of halo(alkali)philic microorganisms from hypersaline lakes.</title>
        <authorList>
            <person name="Sorokin D.Y."/>
            <person name="Merkel A.Y."/>
            <person name="Messina E."/>
            <person name="Yakimov M."/>
        </authorList>
    </citation>
    <scope>NUCLEOTIDE SEQUENCE [LARGE SCALE GENOMIC DNA]</scope>
    <source>
        <strain evidence="15 16">AB-CW1</strain>
    </source>
</reference>
<dbReference type="Pfam" id="PF04452">
    <property type="entry name" value="Methyltrans_RNA"/>
    <property type="match status" value="1"/>
</dbReference>
<sequence length="236" mass="25858">MRIPRVLLDAQLAVGQELSLTRDTAHHLRRVLRLKDGHPVQVFDGRGHEHEGELLGEDRVLIGESIEREVESPLALTLVQGISRGNRMDYSLQKAVELGVSAIHPIFCERSVVRLDEKRLAKRMAHWQGVIVSACEQCGRNRLPELGTPSTLMDSPPNPDGLGLFLDSNGSETLSSLERHDSMTLVVGPEGGLSDLELTVLREAGYRGIRMGPRILRTETAGVAALAALQALHGDF</sequence>
<keyword evidence="8 12" id="KW-0808">Transferase</keyword>
<dbReference type="InterPro" id="IPR029026">
    <property type="entry name" value="tRNA_m1G_MTases_N"/>
</dbReference>
<dbReference type="GO" id="GO:0070475">
    <property type="term" value="P:rRNA base methylation"/>
    <property type="evidence" value="ECO:0007669"/>
    <property type="project" value="TreeGrafter"/>
</dbReference>
<dbReference type="InterPro" id="IPR046887">
    <property type="entry name" value="RsmE_PUA-like"/>
</dbReference>
<comment type="similarity">
    <text evidence="2 12">Belongs to the RNA methyltransferase RsmE family.</text>
</comment>
<keyword evidence="16" id="KW-1185">Reference proteome</keyword>
<accession>A0AAP6JE03</accession>
<keyword evidence="6 12" id="KW-0698">rRNA processing</keyword>
<dbReference type="InterPro" id="IPR029028">
    <property type="entry name" value="Alpha/beta_knot_MTases"/>
</dbReference>
<dbReference type="InterPro" id="IPR015947">
    <property type="entry name" value="PUA-like_sf"/>
</dbReference>
<evidence type="ECO:0000256" key="1">
    <source>
        <dbReference type="ARBA" id="ARBA00004496"/>
    </source>
</evidence>
<evidence type="ECO:0000256" key="5">
    <source>
        <dbReference type="ARBA" id="ARBA00022490"/>
    </source>
</evidence>
<keyword evidence="7 12" id="KW-0489">Methyltransferase</keyword>
<evidence type="ECO:0000259" key="14">
    <source>
        <dbReference type="Pfam" id="PF20260"/>
    </source>
</evidence>
<dbReference type="PIRSF" id="PIRSF015601">
    <property type="entry name" value="MTase_slr0722"/>
    <property type="match status" value="1"/>
</dbReference>